<proteinExistence type="predicted"/>
<dbReference type="Gene3D" id="3.30.429.10">
    <property type="entry name" value="Macrophage Migration Inhibitory Factor"/>
    <property type="match status" value="1"/>
</dbReference>
<gene>
    <name evidence="1" type="ORF">I6G47_08285</name>
</gene>
<dbReference type="SUPFAM" id="SSF55331">
    <property type="entry name" value="Tautomerase/MIF"/>
    <property type="match status" value="1"/>
</dbReference>
<dbReference type="RefSeq" id="WP_016452311.1">
    <property type="nucleotide sequence ID" value="NZ_CP065748.1"/>
</dbReference>
<name>A0A7T2YVR5_9BURK</name>
<organism evidence="1 2">
    <name type="scientific">Delftia lacustris</name>
    <dbReference type="NCBI Taxonomy" id="558537"/>
    <lineage>
        <taxon>Bacteria</taxon>
        <taxon>Pseudomonadati</taxon>
        <taxon>Pseudomonadota</taxon>
        <taxon>Betaproteobacteria</taxon>
        <taxon>Burkholderiales</taxon>
        <taxon>Comamonadaceae</taxon>
        <taxon>Delftia</taxon>
    </lineage>
</organism>
<evidence type="ECO:0000313" key="2">
    <source>
        <dbReference type="Proteomes" id="UP000595064"/>
    </source>
</evidence>
<dbReference type="AlphaFoldDB" id="A0A7T2YVR5"/>
<dbReference type="KEGG" id="dla:I6G47_08285"/>
<protein>
    <recommendedName>
        <fullName evidence="3">5-carboxymethyl-2-hydroxymuconate isomerase</fullName>
    </recommendedName>
</protein>
<keyword evidence="2" id="KW-1185">Reference proteome</keyword>
<evidence type="ECO:0008006" key="3">
    <source>
        <dbReference type="Google" id="ProtNLM"/>
    </source>
</evidence>
<accession>A0A7T2YVR5</accession>
<evidence type="ECO:0000313" key="1">
    <source>
        <dbReference type="EMBL" id="QPS83060.1"/>
    </source>
</evidence>
<sequence>MPHIAIEVSPSLLPSIQWEPVLHAMHLALAERGWARLADLKSRVAPIAVGLCGDDPHAQQLIATLTLTNPRPPQMCSAMAEVVLGHLSRAIGAIDVPPESAAWVQCCVFLQEHPKSHYLKRQWNAPPPVHSTP</sequence>
<dbReference type="Proteomes" id="UP000595064">
    <property type="component" value="Chromosome"/>
</dbReference>
<dbReference type="InterPro" id="IPR014347">
    <property type="entry name" value="Tautomerase/MIF_sf"/>
</dbReference>
<dbReference type="EMBL" id="CP065748">
    <property type="protein sequence ID" value="QPS83060.1"/>
    <property type="molecule type" value="Genomic_DNA"/>
</dbReference>
<reference evidence="1 2" key="1">
    <citation type="submission" date="2020-12" db="EMBL/GenBank/DDBJ databases">
        <title>FDA dAtabase for Regulatory Grade micrObial Sequences (FDA-ARGOS): Supporting development and validation of Infectious Disease Dx tests.</title>
        <authorList>
            <person name="Sproer C."/>
            <person name="Gronow S."/>
            <person name="Severitt S."/>
            <person name="Schroder I."/>
            <person name="Tallon L."/>
            <person name="Sadzewicz L."/>
            <person name="Zhao X."/>
            <person name="Boylan J."/>
            <person name="Ott S."/>
            <person name="Bowen H."/>
            <person name="Vavikolanu K."/>
            <person name="Mehta A."/>
            <person name="Aluvathingal J."/>
            <person name="Nadendla S."/>
            <person name="Lowell S."/>
            <person name="Myers T."/>
            <person name="Yan Y."/>
            <person name="Sichtig H."/>
        </authorList>
    </citation>
    <scope>NUCLEOTIDE SEQUENCE [LARGE SCALE GENOMIC DNA]</scope>
    <source>
        <strain evidence="1 2">FDAARGOS_890</strain>
    </source>
</reference>